<dbReference type="PROSITE" id="PS50932">
    <property type="entry name" value="HTH_LACI_2"/>
    <property type="match status" value="1"/>
</dbReference>
<dbReference type="GO" id="GO:0003677">
    <property type="term" value="F:DNA binding"/>
    <property type="evidence" value="ECO:0007669"/>
    <property type="project" value="UniProtKB-KW"/>
</dbReference>
<protein>
    <submittedName>
        <fullName evidence="5">DNA-binding LacI/PurR family transcriptional regulator</fullName>
    </submittedName>
</protein>
<accession>A0ABS4Q105</accession>
<dbReference type="PANTHER" id="PTHR30146:SF155">
    <property type="entry name" value="ALANINE RACEMASE"/>
    <property type="match status" value="1"/>
</dbReference>
<evidence type="ECO:0000256" key="1">
    <source>
        <dbReference type="ARBA" id="ARBA00023015"/>
    </source>
</evidence>
<dbReference type="PROSITE" id="PS00356">
    <property type="entry name" value="HTH_LACI_1"/>
    <property type="match status" value="1"/>
</dbReference>
<comment type="caution">
    <text evidence="5">The sequence shown here is derived from an EMBL/GenBank/DDBJ whole genome shotgun (WGS) entry which is preliminary data.</text>
</comment>
<evidence type="ECO:0000313" key="5">
    <source>
        <dbReference type="EMBL" id="MBP2185354.1"/>
    </source>
</evidence>
<dbReference type="SUPFAM" id="SSF53822">
    <property type="entry name" value="Periplasmic binding protein-like I"/>
    <property type="match status" value="1"/>
</dbReference>
<dbReference type="RefSeq" id="WP_209668250.1">
    <property type="nucleotide sequence ID" value="NZ_JAGGMS010000001.1"/>
</dbReference>
<dbReference type="Gene3D" id="3.40.50.2300">
    <property type="match status" value="2"/>
</dbReference>
<evidence type="ECO:0000313" key="6">
    <source>
        <dbReference type="Proteomes" id="UP000741013"/>
    </source>
</evidence>
<evidence type="ECO:0000256" key="2">
    <source>
        <dbReference type="ARBA" id="ARBA00023125"/>
    </source>
</evidence>
<name>A0ABS4Q105_9PSEU</name>
<dbReference type="SMART" id="SM00354">
    <property type="entry name" value="HTH_LACI"/>
    <property type="match status" value="1"/>
</dbReference>
<keyword evidence="1" id="KW-0805">Transcription regulation</keyword>
<dbReference type="InterPro" id="IPR010982">
    <property type="entry name" value="Lambda_DNA-bd_dom_sf"/>
</dbReference>
<dbReference type="PANTHER" id="PTHR30146">
    <property type="entry name" value="LACI-RELATED TRANSCRIPTIONAL REPRESSOR"/>
    <property type="match status" value="1"/>
</dbReference>
<dbReference type="Pfam" id="PF13377">
    <property type="entry name" value="Peripla_BP_3"/>
    <property type="match status" value="1"/>
</dbReference>
<dbReference type="InterPro" id="IPR046335">
    <property type="entry name" value="LacI/GalR-like_sensor"/>
</dbReference>
<evidence type="ECO:0000256" key="3">
    <source>
        <dbReference type="ARBA" id="ARBA00023163"/>
    </source>
</evidence>
<dbReference type="InterPro" id="IPR028082">
    <property type="entry name" value="Peripla_BP_I"/>
</dbReference>
<dbReference type="Proteomes" id="UP000741013">
    <property type="component" value="Unassembled WGS sequence"/>
</dbReference>
<evidence type="ECO:0000259" key="4">
    <source>
        <dbReference type="PROSITE" id="PS50932"/>
    </source>
</evidence>
<organism evidence="5 6">
    <name type="scientific">Amycolatopsis magusensis</name>
    <dbReference type="NCBI Taxonomy" id="882444"/>
    <lineage>
        <taxon>Bacteria</taxon>
        <taxon>Bacillati</taxon>
        <taxon>Actinomycetota</taxon>
        <taxon>Actinomycetes</taxon>
        <taxon>Pseudonocardiales</taxon>
        <taxon>Pseudonocardiaceae</taxon>
        <taxon>Amycolatopsis</taxon>
    </lineage>
</organism>
<sequence length="323" mass="33149">MKARLTEVAKAAGVSTATASRVLSGRGPASATARRRVAAAASELGYLPHAAGRALATGRGTRLAVVVNGRTEQVLEDPYVGRVVTAAAKVAAAREVGVSMHWLPLHAPAELARLAENPAIGGMVLLNPTESALRAAPKSVRGRLAAIGVGSRHVPSFDVDNGPATARLVAHLLGGGRRRVAMITGADWLPCTHRTVTAYRETVEAAGFPARVVPGDFTAARGACAATEILARWPDTDAVFALGDLAALGALGALQRTGVDVPGDVAVAGFDDLQFAALSSPALTTSTHPVETIATACATAVLDQRLGRPVTRYSSELVLRATA</sequence>
<dbReference type="Pfam" id="PF00356">
    <property type="entry name" value="LacI"/>
    <property type="match status" value="1"/>
</dbReference>
<reference evidence="5 6" key="1">
    <citation type="submission" date="2021-03" db="EMBL/GenBank/DDBJ databases">
        <title>Sequencing the genomes of 1000 actinobacteria strains.</title>
        <authorList>
            <person name="Klenk H.-P."/>
        </authorList>
    </citation>
    <scope>NUCLEOTIDE SEQUENCE [LARGE SCALE GENOMIC DNA]</scope>
    <source>
        <strain evidence="5 6">DSM 45510</strain>
    </source>
</reference>
<dbReference type="CDD" id="cd01392">
    <property type="entry name" value="HTH_LacI"/>
    <property type="match status" value="1"/>
</dbReference>
<dbReference type="SUPFAM" id="SSF47413">
    <property type="entry name" value="lambda repressor-like DNA-binding domains"/>
    <property type="match status" value="1"/>
</dbReference>
<gene>
    <name evidence="5" type="ORF">JOM49_006880</name>
</gene>
<keyword evidence="6" id="KW-1185">Reference proteome</keyword>
<keyword evidence="2 5" id="KW-0238">DNA-binding</keyword>
<keyword evidence="3" id="KW-0804">Transcription</keyword>
<dbReference type="CDD" id="cd06267">
    <property type="entry name" value="PBP1_LacI_sugar_binding-like"/>
    <property type="match status" value="1"/>
</dbReference>
<proteinExistence type="predicted"/>
<dbReference type="EMBL" id="JAGGMS010000001">
    <property type="protein sequence ID" value="MBP2185354.1"/>
    <property type="molecule type" value="Genomic_DNA"/>
</dbReference>
<dbReference type="Gene3D" id="1.10.260.40">
    <property type="entry name" value="lambda repressor-like DNA-binding domains"/>
    <property type="match status" value="1"/>
</dbReference>
<feature type="domain" description="HTH lacI-type" evidence="4">
    <location>
        <begin position="3"/>
        <end position="57"/>
    </location>
</feature>
<dbReference type="InterPro" id="IPR000843">
    <property type="entry name" value="HTH_LacI"/>
</dbReference>